<dbReference type="GeneID" id="54344894"/>
<sequence length="97" mass="10586">MSRHPSPPQPSCIVEHLEHTRAAHRRACLWDELRQFQLSCLTFELHMISVCASKAAHLAALRRSTPLFTAFLPLPTFTLSCVGPGGSSDAVCSGTAR</sequence>
<organism evidence="1 2">
    <name type="scientific">Didymella exigua CBS 183.55</name>
    <dbReference type="NCBI Taxonomy" id="1150837"/>
    <lineage>
        <taxon>Eukaryota</taxon>
        <taxon>Fungi</taxon>
        <taxon>Dikarya</taxon>
        <taxon>Ascomycota</taxon>
        <taxon>Pezizomycotina</taxon>
        <taxon>Dothideomycetes</taxon>
        <taxon>Pleosporomycetidae</taxon>
        <taxon>Pleosporales</taxon>
        <taxon>Pleosporineae</taxon>
        <taxon>Didymellaceae</taxon>
        <taxon>Didymella</taxon>
    </lineage>
</organism>
<dbReference type="EMBL" id="ML978956">
    <property type="protein sequence ID" value="KAF1934221.1"/>
    <property type="molecule type" value="Genomic_DNA"/>
</dbReference>
<keyword evidence="2" id="KW-1185">Reference proteome</keyword>
<gene>
    <name evidence="1" type="ORF">M421DRAFT_115929</name>
</gene>
<accession>A0A6A5S0M0</accession>
<reference evidence="1" key="1">
    <citation type="journal article" date="2020" name="Stud. Mycol.">
        <title>101 Dothideomycetes genomes: a test case for predicting lifestyles and emergence of pathogens.</title>
        <authorList>
            <person name="Haridas S."/>
            <person name="Albert R."/>
            <person name="Binder M."/>
            <person name="Bloem J."/>
            <person name="Labutti K."/>
            <person name="Salamov A."/>
            <person name="Andreopoulos B."/>
            <person name="Baker S."/>
            <person name="Barry K."/>
            <person name="Bills G."/>
            <person name="Bluhm B."/>
            <person name="Cannon C."/>
            <person name="Castanera R."/>
            <person name="Culley D."/>
            <person name="Daum C."/>
            <person name="Ezra D."/>
            <person name="Gonzalez J."/>
            <person name="Henrissat B."/>
            <person name="Kuo A."/>
            <person name="Liang C."/>
            <person name="Lipzen A."/>
            <person name="Lutzoni F."/>
            <person name="Magnuson J."/>
            <person name="Mondo S."/>
            <person name="Nolan M."/>
            <person name="Ohm R."/>
            <person name="Pangilinan J."/>
            <person name="Park H.-J."/>
            <person name="Ramirez L."/>
            <person name="Alfaro M."/>
            <person name="Sun H."/>
            <person name="Tritt A."/>
            <person name="Yoshinaga Y."/>
            <person name="Zwiers L.-H."/>
            <person name="Turgeon B."/>
            <person name="Goodwin S."/>
            <person name="Spatafora J."/>
            <person name="Crous P."/>
            <person name="Grigoriev I."/>
        </authorList>
    </citation>
    <scope>NUCLEOTIDE SEQUENCE</scope>
    <source>
        <strain evidence="1">CBS 183.55</strain>
    </source>
</reference>
<dbReference type="RefSeq" id="XP_033454469.1">
    <property type="nucleotide sequence ID" value="XM_033587248.1"/>
</dbReference>
<dbReference type="Proteomes" id="UP000800082">
    <property type="component" value="Unassembled WGS sequence"/>
</dbReference>
<evidence type="ECO:0000313" key="2">
    <source>
        <dbReference type="Proteomes" id="UP000800082"/>
    </source>
</evidence>
<protein>
    <submittedName>
        <fullName evidence="1">Uncharacterized protein</fullName>
    </submittedName>
</protein>
<dbReference type="AlphaFoldDB" id="A0A6A5S0M0"/>
<proteinExistence type="predicted"/>
<name>A0A6A5S0M0_9PLEO</name>
<evidence type="ECO:0000313" key="1">
    <source>
        <dbReference type="EMBL" id="KAF1934221.1"/>
    </source>
</evidence>